<proteinExistence type="predicted"/>
<evidence type="ECO:0000313" key="1">
    <source>
        <dbReference type="EMBL" id="EJT98361.1"/>
    </source>
</evidence>
<protein>
    <submittedName>
        <fullName evidence="1">Uncharacterized protein</fullName>
    </submittedName>
</protein>
<dbReference type="HOGENOM" id="CLU_2558245_0_0_1"/>
<name>M5FXU8_DACPD</name>
<dbReference type="Proteomes" id="UP000030653">
    <property type="component" value="Unassembled WGS sequence"/>
</dbReference>
<evidence type="ECO:0000313" key="2">
    <source>
        <dbReference type="Proteomes" id="UP000030653"/>
    </source>
</evidence>
<sequence length="82" mass="9396">MYPRLALSNGRYIAIGVAGLDIIPQLQTNHLKHLNEIWLVGYVMYDVPNALEKMSIVFDNAVFWKGHSQWVVMEFMDKGMVA</sequence>
<reference evidence="1 2" key="1">
    <citation type="journal article" date="2012" name="Science">
        <title>The Paleozoic origin of enzymatic lignin decomposition reconstructed from 31 fungal genomes.</title>
        <authorList>
            <person name="Floudas D."/>
            <person name="Binder M."/>
            <person name="Riley R."/>
            <person name="Barry K."/>
            <person name="Blanchette R.A."/>
            <person name="Henrissat B."/>
            <person name="Martinez A.T."/>
            <person name="Otillar R."/>
            <person name="Spatafora J.W."/>
            <person name="Yadav J.S."/>
            <person name="Aerts A."/>
            <person name="Benoit I."/>
            <person name="Boyd A."/>
            <person name="Carlson A."/>
            <person name="Copeland A."/>
            <person name="Coutinho P.M."/>
            <person name="de Vries R.P."/>
            <person name="Ferreira P."/>
            <person name="Findley K."/>
            <person name="Foster B."/>
            <person name="Gaskell J."/>
            <person name="Glotzer D."/>
            <person name="Gorecki P."/>
            <person name="Heitman J."/>
            <person name="Hesse C."/>
            <person name="Hori C."/>
            <person name="Igarashi K."/>
            <person name="Jurgens J.A."/>
            <person name="Kallen N."/>
            <person name="Kersten P."/>
            <person name="Kohler A."/>
            <person name="Kuees U."/>
            <person name="Kumar T.K.A."/>
            <person name="Kuo A."/>
            <person name="LaButti K."/>
            <person name="Larrondo L.F."/>
            <person name="Lindquist E."/>
            <person name="Ling A."/>
            <person name="Lombard V."/>
            <person name="Lucas S."/>
            <person name="Lundell T."/>
            <person name="Martin R."/>
            <person name="McLaughlin D.J."/>
            <person name="Morgenstern I."/>
            <person name="Morin E."/>
            <person name="Murat C."/>
            <person name="Nagy L.G."/>
            <person name="Nolan M."/>
            <person name="Ohm R.A."/>
            <person name="Patyshakuliyeva A."/>
            <person name="Rokas A."/>
            <person name="Ruiz-Duenas F.J."/>
            <person name="Sabat G."/>
            <person name="Salamov A."/>
            <person name="Samejima M."/>
            <person name="Schmutz J."/>
            <person name="Slot J.C."/>
            <person name="St John F."/>
            <person name="Stenlid J."/>
            <person name="Sun H."/>
            <person name="Sun S."/>
            <person name="Syed K."/>
            <person name="Tsang A."/>
            <person name="Wiebenga A."/>
            <person name="Young D."/>
            <person name="Pisabarro A."/>
            <person name="Eastwood D.C."/>
            <person name="Martin F."/>
            <person name="Cullen D."/>
            <person name="Grigoriev I.V."/>
            <person name="Hibbett D.S."/>
        </authorList>
    </citation>
    <scope>NUCLEOTIDE SEQUENCE [LARGE SCALE GENOMIC DNA]</scope>
    <source>
        <strain evidence="1 2">DJM-731 SS1</strain>
    </source>
</reference>
<gene>
    <name evidence="1" type="ORF">DACRYDRAFT_110805</name>
</gene>
<dbReference type="EMBL" id="JH795873">
    <property type="protein sequence ID" value="EJT98361.1"/>
    <property type="molecule type" value="Genomic_DNA"/>
</dbReference>
<dbReference type="RefSeq" id="XP_040625259.1">
    <property type="nucleotide sequence ID" value="XM_040769128.1"/>
</dbReference>
<organism evidence="1 2">
    <name type="scientific">Dacryopinax primogenitus (strain DJM 731)</name>
    <name type="common">Brown rot fungus</name>
    <dbReference type="NCBI Taxonomy" id="1858805"/>
    <lineage>
        <taxon>Eukaryota</taxon>
        <taxon>Fungi</taxon>
        <taxon>Dikarya</taxon>
        <taxon>Basidiomycota</taxon>
        <taxon>Agaricomycotina</taxon>
        <taxon>Dacrymycetes</taxon>
        <taxon>Dacrymycetales</taxon>
        <taxon>Dacrymycetaceae</taxon>
        <taxon>Dacryopinax</taxon>
    </lineage>
</organism>
<dbReference type="GeneID" id="63684190"/>
<accession>M5FXU8</accession>
<dbReference type="AlphaFoldDB" id="M5FXU8"/>
<keyword evidence="2" id="KW-1185">Reference proteome</keyword>